<accession>A0A1Y2ANB5</accession>
<sequence>MTLLQRAICDKNSQLFEELFTASAMSEPNFDDEENTGYHYAASFYNCDIFEIVSKQSGFIAGISLKNAEGATPLTLAAKKGNYGAMKLLLDFGADIECKDNFGRTPLINAVHGGHTQTIELLLQNNATVNCKDKDGLTPLAHAALMNHLKTVRILFSIFIFEKKLVNLKNNKGWTPLTYAASEGHTEIVNLLLDYKANINSKDKDGWSPLTHAVFQGHQSTINFLMSRGANVNARTSHFLKELTVQRQKEKEHFIKYLDSQFGNSKETNNSNKFHSTFATTADSTETGNALKTKEKETNSASLTFWEYRIQPILGVFGK</sequence>
<dbReference type="GO" id="GO:0004540">
    <property type="term" value="F:RNA nuclease activity"/>
    <property type="evidence" value="ECO:0007669"/>
    <property type="project" value="TreeGrafter"/>
</dbReference>
<comment type="caution">
    <text evidence="4">The sequence shown here is derived from an EMBL/GenBank/DDBJ whole genome shotgun (WGS) entry which is preliminary data.</text>
</comment>
<dbReference type="Gene3D" id="1.25.40.20">
    <property type="entry name" value="Ankyrin repeat-containing domain"/>
    <property type="match status" value="2"/>
</dbReference>
<feature type="repeat" description="ANK" evidence="3">
    <location>
        <begin position="205"/>
        <end position="237"/>
    </location>
</feature>
<dbReference type="SUPFAM" id="SSF48403">
    <property type="entry name" value="Ankyrin repeat"/>
    <property type="match status" value="1"/>
</dbReference>
<dbReference type="PANTHER" id="PTHR24141:SF1">
    <property type="entry name" value="2-5A-DEPENDENT RIBONUCLEASE"/>
    <property type="match status" value="1"/>
</dbReference>
<dbReference type="PANTHER" id="PTHR24141">
    <property type="entry name" value="2-5A-DEPENDENT RIBONUCLEASE"/>
    <property type="match status" value="1"/>
</dbReference>
<keyword evidence="2 3" id="KW-0040">ANK repeat</keyword>
<dbReference type="OrthoDB" id="2093540at2759"/>
<organism evidence="4 5">
    <name type="scientific">Rhizoclosmatium globosum</name>
    <dbReference type="NCBI Taxonomy" id="329046"/>
    <lineage>
        <taxon>Eukaryota</taxon>
        <taxon>Fungi</taxon>
        <taxon>Fungi incertae sedis</taxon>
        <taxon>Chytridiomycota</taxon>
        <taxon>Chytridiomycota incertae sedis</taxon>
        <taxon>Chytridiomycetes</taxon>
        <taxon>Chytridiales</taxon>
        <taxon>Chytriomycetaceae</taxon>
        <taxon>Rhizoclosmatium</taxon>
    </lineage>
</organism>
<dbReference type="PRINTS" id="PR01415">
    <property type="entry name" value="ANKYRIN"/>
</dbReference>
<keyword evidence="5" id="KW-1185">Reference proteome</keyword>
<dbReference type="GO" id="GO:0003723">
    <property type="term" value="F:RNA binding"/>
    <property type="evidence" value="ECO:0007669"/>
    <property type="project" value="TreeGrafter"/>
</dbReference>
<evidence type="ECO:0000313" key="5">
    <source>
        <dbReference type="Proteomes" id="UP000193642"/>
    </source>
</evidence>
<dbReference type="Pfam" id="PF12796">
    <property type="entry name" value="Ank_2"/>
    <property type="match status" value="2"/>
</dbReference>
<dbReference type="PROSITE" id="PS50088">
    <property type="entry name" value="ANK_REPEAT"/>
    <property type="match status" value="4"/>
</dbReference>
<evidence type="ECO:0000256" key="2">
    <source>
        <dbReference type="ARBA" id="ARBA00023043"/>
    </source>
</evidence>
<gene>
    <name evidence="4" type="ORF">BCR33DRAFT_809603</name>
</gene>
<dbReference type="AlphaFoldDB" id="A0A1Y2ANB5"/>
<dbReference type="PROSITE" id="PS50297">
    <property type="entry name" value="ANK_REP_REGION"/>
    <property type="match status" value="4"/>
</dbReference>
<feature type="repeat" description="ANK" evidence="3">
    <location>
        <begin position="69"/>
        <end position="101"/>
    </location>
</feature>
<dbReference type="SMART" id="SM00248">
    <property type="entry name" value="ANK"/>
    <property type="match status" value="5"/>
</dbReference>
<evidence type="ECO:0000256" key="1">
    <source>
        <dbReference type="ARBA" id="ARBA00022737"/>
    </source>
</evidence>
<protein>
    <submittedName>
        <fullName evidence="4">Ankyrin</fullName>
    </submittedName>
</protein>
<name>A0A1Y2ANB5_9FUNG</name>
<dbReference type="EMBL" id="MCGO01000155">
    <property type="protein sequence ID" value="ORY23790.1"/>
    <property type="molecule type" value="Genomic_DNA"/>
</dbReference>
<feature type="repeat" description="ANK" evidence="3">
    <location>
        <begin position="102"/>
        <end position="134"/>
    </location>
</feature>
<feature type="repeat" description="ANK" evidence="3">
    <location>
        <begin position="172"/>
        <end position="204"/>
    </location>
</feature>
<reference evidence="4 5" key="1">
    <citation type="submission" date="2016-07" db="EMBL/GenBank/DDBJ databases">
        <title>Pervasive Adenine N6-methylation of Active Genes in Fungi.</title>
        <authorList>
            <consortium name="DOE Joint Genome Institute"/>
            <person name="Mondo S.J."/>
            <person name="Dannebaum R.O."/>
            <person name="Kuo R.C."/>
            <person name="Labutti K."/>
            <person name="Haridas S."/>
            <person name="Kuo A."/>
            <person name="Salamov A."/>
            <person name="Ahrendt S.R."/>
            <person name="Lipzen A."/>
            <person name="Sullivan W."/>
            <person name="Andreopoulos W.B."/>
            <person name="Clum A."/>
            <person name="Lindquist E."/>
            <person name="Daum C."/>
            <person name="Ramamoorthy G.K."/>
            <person name="Gryganskyi A."/>
            <person name="Culley D."/>
            <person name="Magnuson J.K."/>
            <person name="James T.Y."/>
            <person name="O'Malley M.A."/>
            <person name="Stajich J.E."/>
            <person name="Spatafora J.W."/>
            <person name="Visel A."/>
            <person name="Grigoriev I.V."/>
        </authorList>
    </citation>
    <scope>NUCLEOTIDE SEQUENCE [LARGE SCALE GENOMIC DNA]</scope>
    <source>
        <strain evidence="4 5">JEL800</strain>
    </source>
</reference>
<dbReference type="STRING" id="329046.A0A1Y2ANB5"/>
<dbReference type="Proteomes" id="UP000193642">
    <property type="component" value="Unassembled WGS sequence"/>
</dbReference>
<dbReference type="InterPro" id="IPR036770">
    <property type="entry name" value="Ankyrin_rpt-contain_sf"/>
</dbReference>
<evidence type="ECO:0000256" key="3">
    <source>
        <dbReference type="PROSITE-ProRule" id="PRU00023"/>
    </source>
</evidence>
<dbReference type="GO" id="GO:0006396">
    <property type="term" value="P:RNA processing"/>
    <property type="evidence" value="ECO:0007669"/>
    <property type="project" value="TreeGrafter"/>
</dbReference>
<evidence type="ECO:0000313" key="4">
    <source>
        <dbReference type="EMBL" id="ORY23790.1"/>
    </source>
</evidence>
<keyword evidence="1" id="KW-0677">Repeat</keyword>
<proteinExistence type="predicted"/>
<dbReference type="InterPro" id="IPR002110">
    <property type="entry name" value="Ankyrin_rpt"/>
</dbReference>